<reference evidence="2" key="1">
    <citation type="journal article" date="2020" name="J. Eukaryot. Microbiol.">
        <title>De novo Sequencing, Assembly and Annotation of the Transcriptome for the Free-Living Testate Amoeba Arcella intermedia.</title>
        <authorList>
            <person name="Ribeiro G.M."/>
            <person name="Porfirio-Sousa A.L."/>
            <person name="Maurer-Alcala X.X."/>
            <person name="Katz L.A."/>
            <person name="Lahr D.J.G."/>
        </authorList>
    </citation>
    <scope>NUCLEOTIDE SEQUENCE</scope>
</reference>
<sequence length="286" mass="35910">MIESHQNQKAKPLYQELDVGDTAEEFERLRLKSDLERERERKRLRDQRQRERQERERIGASAWFQQQEELREQEKKQQKEKEEDDLANMVFNMNQQRELRKAEKIEINKRFDEYEKMKRRWKEEDERRERERNLDEKREREVAWSRLDSKKSALQREREEWKKEYEQREKQREIEKEIRENREKAQKERDHSVLFDLERQRDNRRREKLRTEVDLPTIGINPDSDKRNLEVYRSAREMYRSKGHMESRLKRLQAAENQMEDVQHWYQNRDSERAERHHRAIRAIYS</sequence>
<feature type="compositionally biased region" description="Basic and acidic residues" evidence="1">
    <location>
        <begin position="68"/>
        <end position="81"/>
    </location>
</feature>
<evidence type="ECO:0000313" key="2">
    <source>
        <dbReference type="EMBL" id="NDV34266.1"/>
    </source>
</evidence>
<proteinExistence type="predicted"/>
<organism evidence="2">
    <name type="scientific">Arcella intermedia</name>
    <dbReference type="NCBI Taxonomy" id="1963864"/>
    <lineage>
        <taxon>Eukaryota</taxon>
        <taxon>Amoebozoa</taxon>
        <taxon>Tubulinea</taxon>
        <taxon>Elardia</taxon>
        <taxon>Arcellinida</taxon>
        <taxon>Sphaerothecina</taxon>
        <taxon>Arcellidae</taxon>
        <taxon>Arcella</taxon>
    </lineage>
</organism>
<evidence type="ECO:0000256" key="1">
    <source>
        <dbReference type="SAM" id="MobiDB-lite"/>
    </source>
</evidence>
<accession>A0A6B2LB89</accession>
<feature type="compositionally biased region" description="Basic and acidic residues" evidence="1">
    <location>
        <begin position="37"/>
        <end position="58"/>
    </location>
</feature>
<name>A0A6B2LB89_9EUKA</name>
<dbReference type="EMBL" id="GIBP01005297">
    <property type="protein sequence ID" value="NDV34266.1"/>
    <property type="molecule type" value="Transcribed_RNA"/>
</dbReference>
<dbReference type="AlphaFoldDB" id="A0A6B2LB89"/>
<protein>
    <submittedName>
        <fullName evidence="2">Uncharacterized protein</fullName>
    </submittedName>
</protein>
<feature type="region of interest" description="Disordered" evidence="1">
    <location>
        <begin position="37"/>
        <end position="99"/>
    </location>
</feature>